<organism evidence="10 11">
    <name type="scientific">Lysinibacillus macroides</name>
    <dbReference type="NCBI Taxonomy" id="33935"/>
    <lineage>
        <taxon>Bacteria</taxon>
        <taxon>Bacillati</taxon>
        <taxon>Bacillota</taxon>
        <taxon>Bacilli</taxon>
        <taxon>Bacillales</taxon>
        <taxon>Bacillaceae</taxon>
        <taxon>Lysinibacillus</taxon>
    </lineage>
</organism>
<dbReference type="GO" id="GO:0004177">
    <property type="term" value="F:aminopeptidase activity"/>
    <property type="evidence" value="ECO:0007669"/>
    <property type="project" value="UniProtKB-KW"/>
</dbReference>
<dbReference type="SUPFAM" id="SSF144052">
    <property type="entry name" value="Thermophilic metalloprotease-like"/>
    <property type="match status" value="1"/>
</dbReference>
<keyword evidence="7" id="KW-0479">Metal-binding</keyword>
<comment type="caution">
    <text evidence="10">The sequence shown here is derived from an EMBL/GenBank/DDBJ whole genome shotgun (WGS) entry which is preliminary data.</text>
</comment>
<protein>
    <recommendedName>
        <fullName evidence="12">Peptidase M29</fullName>
    </recommendedName>
</protein>
<reference evidence="10 11" key="1">
    <citation type="submission" date="2015-07" db="EMBL/GenBank/DDBJ databases">
        <title>Genome sequencing project for genomic taxonomy and phylogenomics of Bacillus-like bacteria.</title>
        <authorList>
            <person name="Liu B."/>
            <person name="Wang J."/>
            <person name="Zhu Y."/>
            <person name="Liu G."/>
            <person name="Chen Q."/>
            <person name="Chen Z."/>
            <person name="Che J."/>
            <person name="Ge C."/>
            <person name="Shi H."/>
            <person name="Pan Z."/>
            <person name="Liu X."/>
        </authorList>
    </citation>
    <scope>NUCLEOTIDE SEQUENCE [LARGE SCALE GENOMIC DNA]</scope>
    <source>
        <strain evidence="10 11">DSM 54</strain>
    </source>
</reference>
<keyword evidence="5" id="KW-0031">Aminopeptidase</keyword>
<dbReference type="EMBL" id="LGCI01000011">
    <property type="protein sequence ID" value="KOY80380.1"/>
    <property type="molecule type" value="Genomic_DNA"/>
</dbReference>
<keyword evidence="6" id="KW-0645">Protease</keyword>
<dbReference type="RefSeq" id="WP_053996881.1">
    <property type="nucleotide sequence ID" value="NZ_CP065643.1"/>
</dbReference>
<name>A0A0M9DHC1_9BACI</name>
<dbReference type="InterPro" id="IPR035097">
    <property type="entry name" value="M29_N-terminal"/>
</dbReference>
<keyword evidence="11" id="KW-1185">Reference proteome</keyword>
<dbReference type="GO" id="GO:0006508">
    <property type="term" value="P:proteolysis"/>
    <property type="evidence" value="ECO:0007669"/>
    <property type="project" value="UniProtKB-KW"/>
</dbReference>
<dbReference type="OrthoDB" id="9803993at2"/>
<evidence type="ECO:0000256" key="8">
    <source>
        <dbReference type="ARBA" id="ARBA00022801"/>
    </source>
</evidence>
<evidence type="ECO:0000256" key="7">
    <source>
        <dbReference type="ARBA" id="ARBA00022723"/>
    </source>
</evidence>
<keyword evidence="8" id="KW-0378">Hydrolase</keyword>
<evidence type="ECO:0000256" key="4">
    <source>
        <dbReference type="ARBA" id="ARBA00008236"/>
    </source>
</evidence>
<evidence type="ECO:0000256" key="2">
    <source>
        <dbReference type="ARBA" id="ARBA00001946"/>
    </source>
</evidence>
<evidence type="ECO:0008006" key="12">
    <source>
        <dbReference type="Google" id="ProtNLM"/>
    </source>
</evidence>
<evidence type="ECO:0000256" key="1">
    <source>
        <dbReference type="ARBA" id="ARBA00001941"/>
    </source>
</evidence>
<proteinExistence type="inferred from homology"/>
<dbReference type="STRING" id="33935.ADM90_21340"/>
<dbReference type="GO" id="GO:0008237">
    <property type="term" value="F:metallopeptidase activity"/>
    <property type="evidence" value="ECO:0007669"/>
    <property type="project" value="UniProtKB-KW"/>
</dbReference>
<gene>
    <name evidence="10" type="ORF">ADM90_21340</name>
</gene>
<dbReference type="InterPro" id="IPR000787">
    <property type="entry name" value="Peptidase_M29"/>
</dbReference>
<sequence length="410" mass="46633">MKNFEDRLDKYAELVIKVGINIQQGQILVISASINTADFVRKVCRYAYLNGAHYVYVKWNDEKLLRLECELMSEQGLEYTPDWLVKGYEEMANEGAAFLYILSPHLQDIKGIDPARLDKMEYAAAMAFRPFTEKLTSMQVSWTVIALPTEAWAATIFPKMEPNDRLERLWEELFKILKLDSENPILAWEQHMKRLNKRAALLNDMHFRYLHFKAEGTDLTIELPQHHHWVHGMEKNNNGIPFICNIPTEEIYTTPLKTGVNGVVKNTRPLVYDGQIIDDFTFIFKDGKIIDYTTKSGLDALQGILKADEGAKYIGEVALVSHDSAISASNLMFYHALFDENASCHLAIGQGYISGLQEEHRANDASSINSSMIHIDFMIGSEHLHVNGISEDGSVKAILVKGKWETDFNI</sequence>
<comment type="cofactor">
    <cofactor evidence="2">
        <name>Mg(2+)</name>
        <dbReference type="ChEBI" id="CHEBI:18420"/>
    </cofactor>
</comment>
<dbReference type="GO" id="GO:0046872">
    <property type="term" value="F:metal ion binding"/>
    <property type="evidence" value="ECO:0007669"/>
    <property type="project" value="UniProtKB-KW"/>
</dbReference>
<accession>A0A0M9DHC1</accession>
<dbReference type="Gene3D" id="3.40.1830.10">
    <property type="entry name" value="Thermophilic metalloprotease (M29)"/>
    <property type="match status" value="1"/>
</dbReference>
<comment type="cofactor">
    <cofactor evidence="3">
        <name>Zn(2+)</name>
        <dbReference type="ChEBI" id="CHEBI:29105"/>
    </cofactor>
</comment>
<evidence type="ECO:0000313" key="10">
    <source>
        <dbReference type="EMBL" id="KOY80380.1"/>
    </source>
</evidence>
<dbReference type="PRINTS" id="PR00919">
    <property type="entry name" value="THERMOPTASE"/>
</dbReference>
<comment type="cofactor">
    <cofactor evidence="1">
        <name>Co(2+)</name>
        <dbReference type="ChEBI" id="CHEBI:48828"/>
    </cofactor>
</comment>
<evidence type="ECO:0000256" key="5">
    <source>
        <dbReference type="ARBA" id="ARBA00022438"/>
    </source>
</evidence>
<evidence type="ECO:0000313" key="11">
    <source>
        <dbReference type="Proteomes" id="UP000037977"/>
    </source>
</evidence>
<dbReference type="Proteomes" id="UP000037977">
    <property type="component" value="Unassembled WGS sequence"/>
</dbReference>
<evidence type="ECO:0000256" key="9">
    <source>
        <dbReference type="ARBA" id="ARBA00023049"/>
    </source>
</evidence>
<dbReference type="Pfam" id="PF02073">
    <property type="entry name" value="Peptidase_M29"/>
    <property type="match status" value="1"/>
</dbReference>
<comment type="similarity">
    <text evidence="4">Belongs to the peptidase M29 family.</text>
</comment>
<dbReference type="InterPro" id="IPR052170">
    <property type="entry name" value="M29_Exopeptidase"/>
</dbReference>
<dbReference type="PATRIC" id="fig|33935.3.peg.4513"/>
<evidence type="ECO:0000256" key="3">
    <source>
        <dbReference type="ARBA" id="ARBA00001947"/>
    </source>
</evidence>
<dbReference type="AlphaFoldDB" id="A0A0M9DHC1"/>
<evidence type="ECO:0000256" key="6">
    <source>
        <dbReference type="ARBA" id="ARBA00022670"/>
    </source>
</evidence>
<dbReference type="PANTHER" id="PTHR34448">
    <property type="entry name" value="AMINOPEPTIDASE"/>
    <property type="match status" value="1"/>
</dbReference>
<dbReference type="PANTHER" id="PTHR34448:SF3">
    <property type="entry name" value="AMINOPEPTIDASE AMPS"/>
    <property type="match status" value="1"/>
</dbReference>
<keyword evidence="9" id="KW-0482">Metalloprotease</keyword>